<evidence type="ECO:0000256" key="1">
    <source>
        <dbReference type="ARBA" id="ARBA00023015"/>
    </source>
</evidence>
<evidence type="ECO:0000313" key="7">
    <source>
        <dbReference type="Proteomes" id="UP001589698"/>
    </source>
</evidence>
<keyword evidence="3" id="KW-0804">Transcription</keyword>
<dbReference type="SUPFAM" id="SSF53822">
    <property type="entry name" value="Periplasmic binding protein-like I"/>
    <property type="match status" value="1"/>
</dbReference>
<sequence length="364" mass="39218">MDQSDGRRQRSEERELPGPDGGHVNMADVAQRAGVSIATVSRALRGLPGVSDRTRSRVLSTVEELDYVVSPAASSLRGATRRVAVVLPRLDSWFSSTMLATVEATLRQADLDVLLYQVSTEEKRTHFFRDLPTRRKVDAVVLITLPIRPEEEERLDLMGVEVVVAGFRLRDFPSVSVDDVAIGVAAVDHLVSLGHTRIGMIRTSDTDGARWASDLHRRTGYLDAMARHGLAHDPSLLVTAPYGVDAGAIGMEQLLDLDDPPTAVFCYSDDIAVAAETVARRRGLRVPEDVSLLGVDGNGLGALFDITTIDQHVGDQARAASAMVLDLLAGHDLGEQRLTLPTHLVVRGSTGPAPAHAAAGRNRP</sequence>
<dbReference type="InterPro" id="IPR010982">
    <property type="entry name" value="Lambda_DNA-bd_dom_sf"/>
</dbReference>
<comment type="caution">
    <text evidence="6">The sequence shown here is derived from an EMBL/GenBank/DDBJ whole genome shotgun (WGS) entry which is preliminary data.</text>
</comment>
<keyword evidence="1" id="KW-0805">Transcription regulation</keyword>
<dbReference type="SMART" id="SM00354">
    <property type="entry name" value="HTH_LACI"/>
    <property type="match status" value="1"/>
</dbReference>
<keyword evidence="2 6" id="KW-0238">DNA-binding</keyword>
<dbReference type="InterPro" id="IPR000843">
    <property type="entry name" value="HTH_LacI"/>
</dbReference>
<accession>A0ABV6DYT5</accession>
<feature type="compositionally biased region" description="Basic and acidic residues" evidence="4">
    <location>
        <begin position="1"/>
        <end position="17"/>
    </location>
</feature>
<dbReference type="PROSITE" id="PS50932">
    <property type="entry name" value="HTH_LACI_2"/>
    <property type="match status" value="1"/>
</dbReference>
<evidence type="ECO:0000256" key="3">
    <source>
        <dbReference type="ARBA" id="ARBA00023163"/>
    </source>
</evidence>
<dbReference type="GO" id="GO:0003677">
    <property type="term" value="F:DNA binding"/>
    <property type="evidence" value="ECO:0007669"/>
    <property type="project" value="UniProtKB-KW"/>
</dbReference>
<protein>
    <submittedName>
        <fullName evidence="6">LacI family DNA-binding transcriptional regulator</fullName>
    </submittedName>
</protein>
<dbReference type="PROSITE" id="PS00356">
    <property type="entry name" value="HTH_LACI_1"/>
    <property type="match status" value="1"/>
</dbReference>
<proteinExistence type="predicted"/>
<dbReference type="Pfam" id="PF00356">
    <property type="entry name" value="LacI"/>
    <property type="match status" value="1"/>
</dbReference>
<dbReference type="EMBL" id="JBHLXH010000001">
    <property type="protein sequence ID" value="MFC0221886.1"/>
    <property type="molecule type" value="Genomic_DNA"/>
</dbReference>
<reference evidence="6 7" key="1">
    <citation type="submission" date="2024-09" db="EMBL/GenBank/DDBJ databases">
        <authorList>
            <person name="Sun Q."/>
            <person name="Mori K."/>
        </authorList>
    </citation>
    <scope>NUCLEOTIDE SEQUENCE [LARGE SCALE GENOMIC DNA]</scope>
    <source>
        <strain evidence="6 7">CCM 8654</strain>
    </source>
</reference>
<feature type="domain" description="HTH lacI-type" evidence="5">
    <location>
        <begin position="24"/>
        <end position="78"/>
    </location>
</feature>
<dbReference type="RefSeq" id="WP_378517553.1">
    <property type="nucleotide sequence ID" value="NZ_CBCSDI010000007.1"/>
</dbReference>
<dbReference type="InterPro" id="IPR046335">
    <property type="entry name" value="LacI/GalR-like_sensor"/>
</dbReference>
<feature type="region of interest" description="Disordered" evidence="4">
    <location>
        <begin position="1"/>
        <end position="24"/>
    </location>
</feature>
<evidence type="ECO:0000256" key="2">
    <source>
        <dbReference type="ARBA" id="ARBA00023125"/>
    </source>
</evidence>
<name>A0ABV6DYT5_9ACTN</name>
<evidence type="ECO:0000259" key="5">
    <source>
        <dbReference type="PROSITE" id="PS50932"/>
    </source>
</evidence>
<organism evidence="6 7">
    <name type="scientific">Nocardioides zeicaulis</name>
    <dbReference type="NCBI Taxonomy" id="1776857"/>
    <lineage>
        <taxon>Bacteria</taxon>
        <taxon>Bacillati</taxon>
        <taxon>Actinomycetota</taxon>
        <taxon>Actinomycetes</taxon>
        <taxon>Propionibacteriales</taxon>
        <taxon>Nocardioidaceae</taxon>
        <taxon>Nocardioides</taxon>
    </lineage>
</organism>
<dbReference type="PANTHER" id="PTHR30146:SF109">
    <property type="entry name" value="HTH-TYPE TRANSCRIPTIONAL REGULATOR GALS"/>
    <property type="match status" value="1"/>
</dbReference>
<dbReference type="Gene3D" id="1.10.260.40">
    <property type="entry name" value="lambda repressor-like DNA-binding domains"/>
    <property type="match status" value="1"/>
</dbReference>
<dbReference type="Proteomes" id="UP001589698">
    <property type="component" value="Unassembled WGS sequence"/>
</dbReference>
<keyword evidence="7" id="KW-1185">Reference proteome</keyword>
<dbReference type="CDD" id="cd06267">
    <property type="entry name" value="PBP1_LacI_sugar_binding-like"/>
    <property type="match status" value="1"/>
</dbReference>
<dbReference type="InterPro" id="IPR028082">
    <property type="entry name" value="Peripla_BP_I"/>
</dbReference>
<evidence type="ECO:0000313" key="6">
    <source>
        <dbReference type="EMBL" id="MFC0221886.1"/>
    </source>
</evidence>
<gene>
    <name evidence="6" type="ORF">ACFFJG_05290</name>
</gene>
<dbReference type="CDD" id="cd01392">
    <property type="entry name" value="HTH_LacI"/>
    <property type="match status" value="1"/>
</dbReference>
<dbReference type="Pfam" id="PF13377">
    <property type="entry name" value="Peripla_BP_3"/>
    <property type="match status" value="1"/>
</dbReference>
<dbReference type="SUPFAM" id="SSF47413">
    <property type="entry name" value="lambda repressor-like DNA-binding domains"/>
    <property type="match status" value="1"/>
</dbReference>
<dbReference type="Gene3D" id="3.40.50.2300">
    <property type="match status" value="2"/>
</dbReference>
<evidence type="ECO:0000256" key="4">
    <source>
        <dbReference type="SAM" id="MobiDB-lite"/>
    </source>
</evidence>
<dbReference type="PANTHER" id="PTHR30146">
    <property type="entry name" value="LACI-RELATED TRANSCRIPTIONAL REPRESSOR"/>
    <property type="match status" value="1"/>
</dbReference>